<sequence>MKIDELLLELSANKTEEAGEQGLQIEALQVTSTIVPIINKESEDTGDEAPIFKPGNEVMIFQSRIITSGNIPKALIDSDSENMELLANRAEEAGEQ</sequence>
<dbReference type="Proteomes" id="UP000789920">
    <property type="component" value="Unassembled WGS sequence"/>
</dbReference>
<accession>A0ACA9R292</accession>
<name>A0ACA9R292_9GLOM</name>
<gene>
    <name evidence="1" type="ORF">RPERSI_LOCUS16693</name>
</gene>
<evidence type="ECO:0000313" key="1">
    <source>
        <dbReference type="EMBL" id="CAG8773544.1"/>
    </source>
</evidence>
<organism evidence="1 2">
    <name type="scientific">Racocetra persica</name>
    <dbReference type="NCBI Taxonomy" id="160502"/>
    <lineage>
        <taxon>Eukaryota</taxon>
        <taxon>Fungi</taxon>
        <taxon>Fungi incertae sedis</taxon>
        <taxon>Mucoromycota</taxon>
        <taxon>Glomeromycotina</taxon>
        <taxon>Glomeromycetes</taxon>
        <taxon>Diversisporales</taxon>
        <taxon>Gigasporaceae</taxon>
        <taxon>Racocetra</taxon>
    </lineage>
</organism>
<dbReference type="EMBL" id="CAJVQC010041710">
    <property type="protein sequence ID" value="CAG8773544.1"/>
    <property type="molecule type" value="Genomic_DNA"/>
</dbReference>
<protein>
    <submittedName>
        <fullName evidence="1">34007_t:CDS:1</fullName>
    </submittedName>
</protein>
<keyword evidence="2" id="KW-1185">Reference proteome</keyword>
<reference evidence="1" key="1">
    <citation type="submission" date="2021-06" db="EMBL/GenBank/DDBJ databases">
        <authorList>
            <person name="Kallberg Y."/>
            <person name="Tangrot J."/>
            <person name="Rosling A."/>
        </authorList>
    </citation>
    <scope>NUCLEOTIDE SEQUENCE</scope>
    <source>
        <strain evidence="1">MA461A</strain>
    </source>
</reference>
<evidence type="ECO:0000313" key="2">
    <source>
        <dbReference type="Proteomes" id="UP000789920"/>
    </source>
</evidence>
<proteinExistence type="predicted"/>
<feature type="non-terminal residue" evidence="1">
    <location>
        <position position="96"/>
    </location>
</feature>
<comment type="caution">
    <text evidence="1">The sequence shown here is derived from an EMBL/GenBank/DDBJ whole genome shotgun (WGS) entry which is preliminary data.</text>
</comment>